<dbReference type="NCBIfam" id="TIGR00756">
    <property type="entry name" value="PPR"/>
    <property type="match status" value="1"/>
</dbReference>
<proteinExistence type="inferred from homology"/>
<evidence type="ECO:0000313" key="11">
    <source>
        <dbReference type="Proteomes" id="UP001306508"/>
    </source>
</evidence>
<dbReference type="EMBL" id="JAWIZZ010000045">
    <property type="protein sequence ID" value="KAK5779863.1"/>
    <property type="molecule type" value="Genomic_DNA"/>
</dbReference>
<evidence type="ECO:0000256" key="6">
    <source>
        <dbReference type="ARBA" id="ARBA00044493"/>
    </source>
</evidence>
<evidence type="ECO:0000313" key="10">
    <source>
        <dbReference type="EMBL" id="KAK5779863.1"/>
    </source>
</evidence>
<comment type="subunit">
    <text evidence="7">Binds to mitochondrial small subunit 15S rRNA.</text>
</comment>
<name>A0AAN7WT08_9SACH</name>
<dbReference type="InterPro" id="IPR002885">
    <property type="entry name" value="PPR_rpt"/>
</dbReference>
<keyword evidence="5" id="KW-0508">mRNA splicing</keyword>
<dbReference type="InterPro" id="IPR011990">
    <property type="entry name" value="TPR-like_helical_dom_sf"/>
</dbReference>
<sequence>MVARLSHLLSKNATLTGYKQVLSQKRYVFIPRATSNVKIKKKQKIPKSFETWDKLDSTDSMSIEDSKIVEKKLQKLQNFTKNLKQKLSHSPNHLTIAYETLNDLDKTDLDRDADEIYRSLTFDNETSLLTTKLKQKNNSQKLPSLTDIISQTQVAQATSLLPEKIQKIIDNDELIIKYLSNKTQQNWNPIIEQLYSNKEKVKKLSNKSFKKFLSLDIQNLSFDSINKLDEIFNIFVDNKLEKFSFAMYNCLFKNISKLSYLGPIQTKDGLTDNNSILCKLKDLIQRYDKTIESAQIKNNKQLTEREKQHNMILNYCITYTSKSLNVTTVDYFLKHFKEKYDISPDRFTYTNIIQFYSKLNLSDRAWDVFDTMKFLSTAHSPDTKTYNNMLTICQKTKNYAKAIDLFHEMKDRKITPSVETFSLMGTLLATCSSDNISSEGNNEALRLLGWKFISGMMNKNDLFSVGAMMSLAAYDGDVAVARAIYFEYTMNQYRRFKPQSTNDTEAWQRAMNPVLFNYLLLAYSKFIPGKIPLLIGWDEGRNLRRDLLNFADYTLRNYEDCQVILPFLPLIELNDIDQVLFESNALWHFHLNSGRVTDDYLSYPDIFIEAINQLIKEAKDLIELQSHLSTKLTDMKSQNSVNYQILNYKCLLTYLTIPVRLNKKEEYYRRLKLYTFDQCELRQTLEYIIEKKTLPLTNNKNEAAEINESEKYLTLINSDVTQFFISLQHKLMMENSLYANCMKAATQFHDSNFGSDIWRARGEFRKTSHFTMLSMKDRINSDTEFAKIMVNFFTEQKQYTDALSIILSSQRYINWTYPMIKPLHHALIELEDKRSINRLLEVINKKDPIKDLNLQIEELSL</sequence>
<evidence type="ECO:0000256" key="9">
    <source>
        <dbReference type="PROSITE-ProRule" id="PRU00708"/>
    </source>
</evidence>
<gene>
    <name evidence="10" type="ORF">RI543_002401</name>
</gene>
<dbReference type="Proteomes" id="UP001306508">
    <property type="component" value="Unassembled WGS sequence"/>
</dbReference>
<dbReference type="PANTHER" id="PTHR47936">
    <property type="entry name" value="PPR_LONG DOMAIN-CONTAINING PROTEIN"/>
    <property type="match status" value="1"/>
</dbReference>
<dbReference type="AlphaFoldDB" id="A0AAN7WT08"/>
<dbReference type="PROSITE" id="PS51375">
    <property type="entry name" value="PPR"/>
    <property type="match status" value="1"/>
</dbReference>
<accession>A0AAN7WT08</accession>
<reference evidence="11" key="1">
    <citation type="submission" date="2023-07" db="EMBL/GenBank/DDBJ databases">
        <title>A draft genome of Kazachstania heterogenica Y-27499.</title>
        <authorList>
            <person name="Donic C."/>
            <person name="Kralova J.S."/>
            <person name="Fidel L."/>
            <person name="Ben-Dor S."/>
            <person name="Jung S."/>
        </authorList>
    </citation>
    <scope>NUCLEOTIDE SEQUENCE [LARGE SCALE GENOMIC DNA]</scope>
    <source>
        <strain evidence="11">Y27499</strain>
    </source>
</reference>
<dbReference type="Pfam" id="PF13041">
    <property type="entry name" value="PPR_2"/>
    <property type="match status" value="1"/>
</dbReference>
<keyword evidence="11" id="KW-1185">Reference proteome</keyword>
<dbReference type="GO" id="GO:0031930">
    <property type="term" value="P:mitochondria-nucleus signaling pathway"/>
    <property type="evidence" value="ECO:0007669"/>
    <property type="project" value="TreeGrafter"/>
</dbReference>
<dbReference type="GO" id="GO:0008380">
    <property type="term" value="P:RNA splicing"/>
    <property type="evidence" value="ECO:0007669"/>
    <property type="project" value="UniProtKB-KW"/>
</dbReference>
<keyword evidence="3" id="KW-0507">mRNA processing</keyword>
<evidence type="ECO:0000256" key="8">
    <source>
        <dbReference type="ARBA" id="ARBA00044527"/>
    </source>
</evidence>
<organism evidence="10 11">
    <name type="scientific">Arxiozyma heterogenica</name>
    <dbReference type="NCBI Taxonomy" id="278026"/>
    <lineage>
        <taxon>Eukaryota</taxon>
        <taxon>Fungi</taxon>
        <taxon>Dikarya</taxon>
        <taxon>Ascomycota</taxon>
        <taxon>Saccharomycotina</taxon>
        <taxon>Saccharomycetes</taxon>
        <taxon>Saccharomycetales</taxon>
        <taxon>Saccharomycetaceae</taxon>
        <taxon>Arxiozyma</taxon>
    </lineage>
</organism>
<protein>
    <recommendedName>
        <fullName evidence="8">Mitochondrial 15S rRNA processing factor CCM1</fullName>
    </recommendedName>
</protein>
<dbReference type="Pfam" id="PF01535">
    <property type="entry name" value="PPR"/>
    <property type="match status" value="1"/>
</dbReference>
<comment type="subcellular location">
    <subcellularLocation>
        <location evidence="1">Mitochondrion</location>
    </subcellularLocation>
</comment>
<evidence type="ECO:0000256" key="5">
    <source>
        <dbReference type="ARBA" id="ARBA00023187"/>
    </source>
</evidence>
<dbReference type="Gene3D" id="1.25.40.10">
    <property type="entry name" value="Tetratricopeptide repeat domain"/>
    <property type="match status" value="1"/>
</dbReference>
<evidence type="ECO:0000256" key="4">
    <source>
        <dbReference type="ARBA" id="ARBA00022737"/>
    </source>
</evidence>
<comment type="similarity">
    <text evidence="2">Belongs to the CCM1 family.</text>
</comment>
<evidence type="ECO:0000256" key="3">
    <source>
        <dbReference type="ARBA" id="ARBA00022664"/>
    </source>
</evidence>
<feature type="repeat" description="PPR" evidence="9">
    <location>
        <begin position="382"/>
        <end position="416"/>
    </location>
</feature>
<keyword evidence="4" id="KW-0677">Repeat</keyword>
<comment type="function">
    <text evidence="6">Regulates mitochondrial small subunit maturation by controlling 15S rRNA 5'-end processing. Localizes to the 5' precursor of the 15S rRNA in a position that is subsequently occupied by mS47 in the mature yeast mtSSU. Uses structure and sequence-specific RNA recognition, binding to a single-stranded region of the precursor and specifically recognizing bases -6 to -1. The exchange of Ccm1 for mS47 is coupled to the irreversible removal of precursor rRNA that is accompanied by conformational changes of the mitoribosomal proteins uS5m and mS26. These conformational changes signal completion of 5'-end rRNA processing through protection of the mature 5'-end of the 15S rRNA and stabilization of mS47. The removal of the 5' precursor together with the dissociation of Ccm1 may be catalyzed by the 5'-3' exoribonuclease Pet127. Involved in the specific removal of group I introns in mitochondrial encoded transcripts.</text>
</comment>
<dbReference type="GO" id="GO:0006397">
    <property type="term" value="P:mRNA processing"/>
    <property type="evidence" value="ECO:0007669"/>
    <property type="project" value="UniProtKB-KW"/>
</dbReference>
<evidence type="ECO:0000256" key="1">
    <source>
        <dbReference type="ARBA" id="ARBA00004173"/>
    </source>
</evidence>
<comment type="caution">
    <text evidence="10">The sequence shown here is derived from an EMBL/GenBank/DDBJ whole genome shotgun (WGS) entry which is preliminary data.</text>
</comment>
<evidence type="ECO:0000256" key="2">
    <source>
        <dbReference type="ARBA" id="ARBA00006192"/>
    </source>
</evidence>
<evidence type="ECO:0000256" key="7">
    <source>
        <dbReference type="ARBA" id="ARBA00044511"/>
    </source>
</evidence>
<dbReference type="GO" id="GO:0005739">
    <property type="term" value="C:mitochondrion"/>
    <property type="evidence" value="ECO:0007669"/>
    <property type="project" value="UniProtKB-SubCell"/>
</dbReference>
<dbReference type="PANTHER" id="PTHR47936:SF1">
    <property type="entry name" value="PENTATRICOPEPTIDE REPEAT-CONTAINING PROTEIN GUN1, CHLOROPLASTIC"/>
    <property type="match status" value="1"/>
</dbReference>